<dbReference type="EMBL" id="NKUF01000022">
    <property type="protein sequence ID" value="PYD62819.1"/>
    <property type="molecule type" value="Genomic_DNA"/>
</dbReference>
<organism evidence="2 3">
    <name type="scientific">Gluconacetobacter entanii</name>
    <dbReference type="NCBI Taxonomy" id="108528"/>
    <lineage>
        <taxon>Bacteria</taxon>
        <taxon>Pseudomonadati</taxon>
        <taxon>Pseudomonadota</taxon>
        <taxon>Alphaproteobacteria</taxon>
        <taxon>Acetobacterales</taxon>
        <taxon>Acetobacteraceae</taxon>
        <taxon>Gluconacetobacter</taxon>
    </lineage>
</organism>
<proteinExistence type="predicted"/>
<sequence length="260" mass="27195">MRSVVSSFVHAGRRPLRTGLLGMALGLVALHGPAVARSTSDDNGNLVLQLLDRVNTLEEQTRDMRGQIDQLNNQVQQQNATLSKQIADMNFAMQNGHGGASGAGAVAGAAAGWAAAGVSAPLASADEAAPAKRTAADILKEGNAALLRQDYTAAQADAQQVLSGPKSPRQVDAQYLLAQSLAGQKQYRQSALAYYDTYNRSPHGARAPSALLGVAATLVALGDKASACQALDKLSNEFPEPEARIRSAEGVYRKKAKCSS</sequence>
<dbReference type="RefSeq" id="WP_110913900.1">
    <property type="nucleotide sequence ID" value="NZ_NKUF01000022.1"/>
</dbReference>
<feature type="coiled-coil region" evidence="1">
    <location>
        <begin position="54"/>
        <end position="88"/>
    </location>
</feature>
<accession>A0A318PRA0</accession>
<dbReference type="Gene3D" id="1.25.40.10">
    <property type="entry name" value="Tetratricopeptide repeat domain"/>
    <property type="match status" value="1"/>
</dbReference>
<name>A0A318PRA0_9PROT</name>
<dbReference type="Proteomes" id="UP000248301">
    <property type="component" value="Unassembled WGS sequence"/>
</dbReference>
<dbReference type="InterPro" id="IPR011990">
    <property type="entry name" value="TPR-like_helical_dom_sf"/>
</dbReference>
<dbReference type="SUPFAM" id="SSF48452">
    <property type="entry name" value="TPR-like"/>
    <property type="match status" value="1"/>
</dbReference>
<evidence type="ECO:0008006" key="4">
    <source>
        <dbReference type="Google" id="ProtNLM"/>
    </source>
</evidence>
<evidence type="ECO:0000313" key="2">
    <source>
        <dbReference type="EMBL" id="PYD62819.1"/>
    </source>
</evidence>
<gene>
    <name evidence="2" type="ORF">CFR72_10495</name>
</gene>
<evidence type="ECO:0000313" key="3">
    <source>
        <dbReference type="Proteomes" id="UP000248301"/>
    </source>
</evidence>
<keyword evidence="1" id="KW-0175">Coiled coil</keyword>
<dbReference type="OrthoDB" id="7281831at2"/>
<reference evidence="2 3" key="1">
    <citation type="submission" date="2017-07" db="EMBL/GenBank/DDBJ databases">
        <title>A draft genome sequence of Gluconacetobacter entanii LTH 4560.</title>
        <authorList>
            <person name="Skraban J."/>
            <person name="Cleenwerck I."/>
            <person name="Vandamme P."/>
            <person name="Trcek J."/>
        </authorList>
    </citation>
    <scope>NUCLEOTIDE SEQUENCE [LARGE SCALE GENOMIC DNA]</scope>
    <source>
        <strain evidence="2 3">LTH 4560</strain>
    </source>
</reference>
<dbReference type="AlphaFoldDB" id="A0A318PRA0"/>
<comment type="caution">
    <text evidence="2">The sequence shown here is derived from an EMBL/GenBank/DDBJ whole genome shotgun (WGS) entry which is preliminary data.</text>
</comment>
<protein>
    <recommendedName>
        <fullName evidence="4">Tol-pal system protein</fullName>
    </recommendedName>
</protein>
<evidence type="ECO:0000256" key="1">
    <source>
        <dbReference type="SAM" id="Coils"/>
    </source>
</evidence>